<feature type="repeat" description="WD" evidence="9">
    <location>
        <begin position="384"/>
        <end position="425"/>
    </location>
</feature>
<keyword evidence="4" id="KW-0747">Spliceosome</keyword>
<dbReference type="PANTHER" id="PTHR43979:SF1">
    <property type="entry name" value="PRE-MRNA-PROCESSING FACTOR 17"/>
    <property type="match status" value="1"/>
</dbReference>
<feature type="region of interest" description="Disordered" evidence="10">
    <location>
        <begin position="1"/>
        <end position="50"/>
    </location>
</feature>
<gene>
    <name evidence="11" type="ORF">DBRI00130_LOCUS6459</name>
</gene>
<evidence type="ECO:0000256" key="8">
    <source>
        <dbReference type="ARBA" id="ARBA00068146"/>
    </source>
</evidence>
<keyword evidence="3" id="KW-0507">mRNA processing</keyword>
<proteinExistence type="predicted"/>
<keyword evidence="5" id="KW-0677">Repeat</keyword>
<keyword evidence="6" id="KW-0508">mRNA splicing</keyword>
<dbReference type="Pfam" id="PF00400">
    <property type="entry name" value="WD40"/>
    <property type="match status" value="3"/>
</dbReference>
<evidence type="ECO:0000256" key="10">
    <source>
        <dbReference type="SAM" id="MobiDB-lite"/>
    </source>
</evidence>
<dbReference type="CDD" id="cd00200">
    <property type="entry name" value="WD40"/>
    <property type="match status" value="1"/>
</dbReference>
<name>A0A7S4QQP2_9STRA</name>
<dbReference type="GO" id="GO:0000398">
    <property type="term" value="P:mRNA splicing, via spliceosome"/>
    <property type="evidence" value="ECO:0007669"/>
    <property type="project" value="InterPro"/>
</dbReference>
<dbReference type="FunFam" id="2.130.10.10:FF:000034">
    <property type="entry name" value="Pre-mRNA-processing factor 17, putative"/>
    <property type="match status" value="1"/>
</dbReference>
<feature type="repeat" description="WD" evidence="9">
    <location>
        <begin position="574"/>
        <end position="601"/>
    </location>
</feature>
<evidence type="ECO:0000256" key="3">
    <source>
        <dbReference type="ARBA" id="ARBA00022664"/>
    </source>
</evidence>
<dbReference type="InterPro" id="IPR032847">
    <property type="entry name" value="PRPF17"/>
</dbReference>
<dbReference type="PROSITE" id="PS50082">
    <property type="entry name" value="WD_REPEATS_2"/>
    <property type="match status" value="3"/>
</dbReference>
<dbReference type="InterPro" id="IPR036322">
    <property type="entry name" value="WD40_repeat_dom_sf"/>
</dbReference>
<dbReference type="Gene3D" id="2.130.10.10">
    <property type="entry name" value="YVTN repeat-like/Quinoprotein amine dehydrogenase"/>
    <property type="match status" value="1"/>
</dbReference>
<protein>
    <recommendedName>
        <fullName evidence="8">Pre-mRNA-processing factor 17</fullName>
    </recommendedName>
</protein>
<feature type="compositionally biased region" description="Basic and acidic residues" evidence="10">
    <location>
        <begin position="20"/>
        <end position="29"/>
    </location>
</feature>
<comment type="subcellular location">
    <subcellularLocation>
        <location evidence="1">Nucleus</location>
    </subcellularLocation>
</comment>
<sequence>MDLLNGYGSSASEEEEDNRDDIKEDDASPKRTIIARKADKRVLNAAPQPSILSTLQHSKITSAATTNTSLTLFAPPKGKKSASNNQMLMNNPKKSTLMVPIQGPSSADPQSGDKPESRGVVASMTPNVAFDVTTFETQRTAFQRDGKAVGPNERGDVIVRTEYGHDRRNKRSLGTTPPSTPEESVVEKKKRTNAKEALVHNSDDEVEYGIWAPPSLEERTHTSDSLTTLQKGGLDLLTPEQIAEREHLAERNRRRGQEAAEEVEQQKFDRLVERKMSHLLPPRLEGEDATPCVASTKFHGKALFDYKGTSWMAPPAGAAVREEGDTEHHTCYVPKKCVHRFTGHNKGVHRIRLFPKTGHLLLSGGLDGKCKVWSLETKQVMRTYIGHTAAVRDVAFHSSGNTFLSASFDRFIRLWNTETGEVVNTFTNRRVPYVVKFYPKDEQYFVVGCSDNKIVTYDVKSGEITQEYNHHLAPVNAIVFVDDTGGANPSMKMVTSSDDKQVLVWEWDIGVPIKYISDPTMHSMPVMTLHPSGMYVVCQSLDNQIVVYQAGDRFTLQRKKKFMGHQVAGYACDVACSPDGQFVVSGDGDGKVNFWDWRRHK</sequence>
<dbReference type="InterPro" id="IPR015943">
    <property type="entry name" value="WD40/YVTN_repeat-like_dom_sf"/>
</dbReference>
<dbReference type="GO" id="GO:0071013">
    <property type="term" value="C:catalytic step 2 spliceosome"/>
    <property type="evidence" value="ECO:0007669"/>
    <property type="project" value="InterPro"/>
</dbReference>
<evidence type="ECO:0000256" key="2">
    <source>
        <dbReference type="ARBA" id="ARBA00022574"/>
    </source>
</evidence>
<keyword evidence="2 9" id="KW-0853">WD repeat</keyword>
<dbReference type="PANTHER" id="PTHR43979">
    <property type="entry name" value="PRE-MRNA-PROCESSING FACTOR 17"/>
    <property type="match status" value="1"/>
</dbReference>
<dbReference type="AlphaFoldDB" id="A0A7S4QQP2"/>
<dbReference type="PROSITE" id="PS50294">
    <property type="entry name" value="WD_REPEATS_REGION"/>
    <property type="match status" value="3"/>
</dbReference>
<dbReference type="EMBL" id="HBNS01007972">
    <property type="protein sequence ID" value="CAE4591019.1"/>
    <property type="molecule type" value="Transcribed_RNA"/>
</dbReference>
<evidence type="ECO:0000256" key="7">
    <source>
        <dbReference type="ARBA" id="ARBA00023242"/>
    </source>
</evidence>
<evidence type="ECO:0000256" key="9">
    <source>
        <dbReference type="PROSITE-ProRule" id="PRU00221"/>
    </source>
</evidence>
<organism evidence="11">
    <name type="scientific">Ditylum brightwellii</name>
    <dbReference type="NCBI Taxonomy" id="49249"/>
    <lineage>
        <taxon>Eukaryota</taxon>
        <taxon>Sar</taxon>
        <taxon>Stramenopiles</taxon>
        <taxon>Ochrophyta</taxon>
        <taxon>Bacillariophyta</taxon>
        <taxon>Mediophyceae</taxon>
        <taxon>Lithodesmiophycidae</taxon>
        <taxon>Lithodesmiales</taxon>
        <taxon>Lithodesmiaceae</taxon>
        <taxon>Ditylum</taxon>
    </lineage>
</organism>
<keyword evidence="7" id="KW-0539">Nucleus</keyword>
<dbReference type="GO" id="GO:0003729">
    <property type="term" value="F:mRNA binding"/>
    <property type="evidence" value="ECO:0007669"/>
    <property type="project" value="TreeGrafter"/>
</dbReference>
<evidence type="ECO:0000256" key="6">
    <source>
        <dbReference type="ARBA" id="ARBA00023187"/>
    </source>
</evidence>
<feature type="region of interest" description="Disordered" evidence="10">
    <location>
        <begin position="162"/>
        <end position="192"/>
    </location>
</feature>
<evidence type="ECO:0000313" key="11">
    <source>
        <dbReference type="EMBL" id="CAE4591019.1"/>
    </source>
</evidence>
<dbReference type="InterPro" id="IPR001680">
    <property type="entry name" value="WD40_rpt"/>
</dbReference>
<dbReference type="SMART" id="SM00320">
    <property type="entry name" value="WD40"/>
    <property type="match status" value="6"/>
</dbReference>
<evidence type="ECO:0000256" key="4">
    <source>
        <dbReference type="ARBA" id="ARBA00022728"/>
    </source>
</evidence>
<evidence type="ECO:0000256" key="5">
    <source>
        <dbReference type="ARBA" id="ARBA00022737"/>
    </source>
</evidence>
<dbReference type="SUPFAM" id="SSF50978">
    <property type="entry name" value="WD40 repeat-like"/>
    <property type="match status" value="1"/>
</dbReference>
<evidence type="ECO:0000256" key="1">
    <source>
        <dbReference type="ARBA" id="ARBA00004123"/>
    </source>
</evidence>
<feature type="repeat" description="WD" evidence="9">
    <location>
        <begin position="341"/>
        <end position="383"/>
    </location>
</feature>
<reference evidence="11" key="1">
    <citation type="submission" date="2021-01" db="EMBL/GenBank/DDBJ databases">
        <authorList>
            <person name="Corre E."/>
            <person name="Pelletier E."/>
            <person name="Niang G."/>
            <person name="Scheremetjew M."/>
            <person name="Finn R."/>
            <person name="Kale V."/>
            <person name="Holt S."/>
            <person name="Cochrane G."/>
            <person name="Meng A."/>
            <person name="Brown T."/>
            <person name="Cohen L."/>
        </authorList>
    </citation>
    <scope>NUCLEOTIDE SEQUENCE</scope>
    <source>
        <strain evidence="11">GSO104</strain>
    </source>
</reference>
<accession>A0A7S4QQP2</accession>